<proteinExistence type="predicted"/>
<evidence type="ECO:0000313" key="8">
    <source>
        <dbReference type="Proteomes" id="UP000673975"/>
    </source>
</evidence>
<evidence type="ECO:0000256" key="1">
    <source>
        <dbReference type="ARBA" id="ARBA00004141"/>
    </source>
</evidence>
<protein>
    <submittedName>
        <fullName evidence="7">Sodium-dependent transporter</fullName>
    </submittedName>
</protein>
<dbReference type="PRINTS" id="PR00176">
    <property type="entry name" value="NANEUSMPORT"/>
</dbReference>
<keyword evidence="8" id="KW-1185">Reference proteome</keyword>
<feature type="transmembrane region" description="Helical" evidence="6">
    <location>
        <begin position="15"/>
        <end position="34"/>
    </location>
</feature>
<comment type="subcellular location">
    <subcellularLocation>
        <location evidence="1">Membrane</location>
        <topology evidence="1">Multi-pass membrane protein</topology>
    </subcellularLocation>
</comment>
<evidence type="ECO:0000313" key="7">
    <source>
        <dbReference type="EMBL" id="MBP3192946.1"/>
    </source>
</evidence>
<evidence type="ECO:0000256" key="2">
    <source>
        <dbReference type="ARBA" id="ARBA00022448"/>
    </source>
</evidence>
<feature type="transmembrane region" description="Helical" evidence="6">
    <location>
        <begin position="423"/>
        <end position="451"/>
    </location>
</feature>
<dbReference type="GO" id="GO:0016020">
    <property type="term" value="C:membrane"/>
    <property type="evidence" value="ECO:0007669"/>
    <property type="project" value="UniProtKB-SubCell"/>
</dbReference>
<dbReference type="NCBIfam" id="NF037979">
    <property type="entry name" value="Na_transp"/>
    <property type="match status" value="1"/>
</dbReference>
<dbReference type="InterPro" id="IPR047218">
    <property type="entry name" value="YocR/YhdH-like"/>
</dbReference>
<dbReference type="PANTHER" id="PTHR42948:SF1">
    <property type="entry name" value="TRANSPORTER"/>
    <property type="match status" value="1"/>
</dbReference>
<keyword evidence="3 6" id="KW-0812">Transmembrane</keyword>
<evidence type="ECO:0000256" key="3">
    <source>
        <dbReference type="ARBA" id="ARBA00022692"/>
    </source>
</evidence>
<dbReference type="InterPro" id="IPR000175">
    <property type="entry name" value="Na/ntran_symport"/>
</dbReference>
<accession>A0A8J7UVU7</accession>
<dbReference type="Proteomes" id="UP000673975">
    <property type="component" value="Unassembled WGS sequence"/>
</dbReference>
<evidence type="ECO:0000256" key="6">
    <source>
        <dbReference type="SAM" id="Phobius"/>
    </source>
</evidence>
<feature type="transmembrane region" description="Helical" evidence="6">
    <location>
        <begin position="260"/>
        <end position="283"/>
    </location>
</feature>
<feature type="transmembrane region" description="Helical" evidence="6">
    <location>
        <begin position="353"/>
        <end position="372"/>
    </location>
</feature>
<reference evidence="7" key="1">
    <citation type="submission" date="2021-02" db="EMBL/GenBank/DDBJ databases">
        <title>Natronogracilivirga saccharolytica gen. nov. sp. nov. a new anaerobic, haloalkiliphilic carbohydrate-fermenting bacterium from soda lake and proposing of Cyclonatronumiaceae fam. nov. in the phylum Balneolaeota.</title>
        <authorList>
            <person name="Zhilina T.N."/>
            <person name="Sorokin D.Y."/>
            <person name="Zavarzina D.G."/>
            <person name="Toshchakov S.V."/>
            <person name="Kublanov I.V."/>
        </authorList>
    </citation>
    <scope>NUCLEOTIDE SEQUENCE</scope>
    <source>
        <strain evidence="7">Z-1702</strain>
    </source>
</reference>
<dbReference type="AlphaFoldDB" id="A0A8J7UVU7"/>
<dbReference type="PANTHER" id="PTHR42948">
    <property type="entry name" value="TRANSPORTER"/>
    <property type="match status" value="1"/>
</dbReference>
<dbReference type="CDD" id="cd10336">
    <property type="entry name" value="SLC6sbd_Tyt1-Like"/>
    <property type="match status" value="1"/>
</dbReference>
<evidence type="ECO:0000256" key="4">
    <source>
        <dbReference type="ARBA" id="ARBA00022989"/>
    </source>
</evidence>
<dbReference type="InterPro" id="IPR037272">
    <property type="entry name" value="SNS_sf"/>
</dbReference>
<name>A0A8J7UVU7_9BACT</name>
<feature type="transmembrane region" description="Helical" evidence="6">
    <location>
        <begin position="46"/>
        <end position="68"/>
    </location>
</feature>
<dbReference type="Pfam" id="PF00209">
    <property type="entry name" value="SNF"/>
    <property type="match status" value="2"/>
</dbReference>
<feature type="transmembrane region" description="Helical" evidence="6">
    <location>
        <begin position="378"/>
        <end position="402"/>
    </location>
</feature>
<sequence length="452" mass="49103">MLSEHKDRGRWNTKLGFVLAAAGSAVGLGNIWGFPTQVADNGGASFILIYIICCLAVGLPVMIAEFAIGRHTRRNPVGAFKKLGNGWFPPLIGIWGVICGVMILTFYMVIAGWTFSYIFEELFYFTGLTALSEWFGDLQNGVKNAIFTILFMTGTVAIINGGVSNGIERATKTMMPILILVLIIMIGYVMTLEGSSEGLKMYLLPDFSLVDTGLVFSALGQAFFSLSLGMGALLTYGSYLKRNQNIVESATYVTVADMSIAFLAGLLIIPAMFVAQSAGITIMGEDGRLFSSATLVFDVLPDMFKAMGGMFGLIFGMAFFILLSMAALTSTISLLEVPVSYIIDEHKIARKKASLIVGSIVVTVSLVISFNIDLIDVFATIFNNVGLPLGGLMLSIFLAYFWKTENAVAELRHGYSDVDNGKFPLIWGVFIKYICPVLIALVLITTLYNLIF</sequence>
<gene>
    <name evidence="7" type="ORF">NATSA_09755</name>
</gene>
<organism evidence="7 8">
    <name type="scientific">Natronogracilivirga saccharolytica</name>
    <dbReference type="NCBI Taxonomy" id="2812953"/>
    <lineage>
        <taxon>Bacteria</taxon>
        <taxon>Pseudomonadati</taxon>
        <taxon>Balneolota</taxon>
        <taxon>Balneolia</taxon>
        <taxon>Balneolales</taxon>
        <taxon>Cyclonatronaceae</taxon>
        <taxon>Natronogracilivirga</taxon>
    </lineage>
</organism>
<feature type="transmembrane region" description="Helical" evidence="6">
    <location>
        <begin position="88"/>
        <end position="115"/>
    </location>
</feature>
<feature type="transmembrane region" description="Helical" evidence="6">
    <location>
        <begin position="303"/>
        <end position="332"/>
    </location>
</feature>
<feature type="transmembrane region" description="Helical" evidence="6">
    <location>
        <begin position="214"/>
        <end position="239"/>
    </location>
</feature>
<dbReference type="EMBL" id="JAFIDN010000007">
    <property type="protein sequence ID" value="MBP3192946.1"/>
    <property type="molecule type" value="Genomic_DNA"/>
</dbReference>
<comment type="caution">
    <text evidence="7">The sequence shown here is derived from an EMBL/GenBank/DDBJ whole genome shotgun (WGS) entry which is preliminary data.</text>
</comment>
<feature type="transmembrane region" description="Helical" evidence="6">
    <location>
        <begin position="175"/>
        <end position="194"/>
    </location>
</feature>
<dbReference type="PROSITE" id="PS50267">
    <property type="entry name" value="NA_NEUROTRAN_SYMP_3"/>
    <property type="match status" value="1"/>
</dbReference>
<evidence type="ECO:0000256" key="5">
    <source>
        <dbReference type="ARBA" id="ARBA00023136"/>
    </source>
</evidence>
<keyword evidence="5 6" id="KW-0472">Membrane</keyword>
<keyword evidence="4 6" id="KW-1133">Transmembrane helix</keyword>
<feature type="transmembrane region" description="Helical" evidence="6">
    <location>
        <begin position="145"/>
        <end position="163"/>
    </location>
</feature>
<dbReference type="SUPFAM" id="SSF161070">
    <property type="entry name" value="SNF-like"/>
    <property type="match status" value="1"/>
</dbReference>
<keyword evidence="2" id="KW-0813">Transport</keyword>